<evidence type="ECO:0008006" key="5">
    <source>
        <dbReference type="Google" id="ProtNLM"/>
    </source>
</evidence>
<organism evidence="2 3">
    <name type="scientific">Sphingomonas carotinifaciens</name>
    <dbReference type="NCBI Taxonomy" id="1166323"/>
    <lineage>
        <taxon>Bacteria</taxon>
        <taxon>Pseudomonadati</taxon>
        <taxon>Pseudomonadota</taxon>
        <taxon>Alphaproteobacteria</taxon>
        <taxon>Sphingomonadales</taxon>
        <taxon>Sphingomonadaceae</taxon>
        <taxon>Sphingomonas</taxon>
    </lineage>
</organism>
<gene>
    <name evidence="1" type="ORF">GQR91_02185</name>
    <name evidence="2" type="ORF">SAMN05216557_101460</name>
</gene>
<dbReference type="Proteomes" id="UP000436801">
    <property type="component" value="Unassembled WGS sequence"/>
</dbReference>
<reference evidence="1 4" key="2">
    <citation type="submission" date="2019-12" db="EMBL/GenBank/DDBJ databases">
        <authorList>
            <person name="Zheng J."/>
        </authorList>
    </citation>
    <scope>NUCLEOTIDE SEQUENCE [LARGE SCALE GENOMIC DNA]</scope>
    <source>
        <strain evidence="1 4">DSM 27347</strain>
    </source>
</reference>
<evidence type="ECO:0000313" key="3">
    <source>
        <dbReference type="Proteomes" id="UP000323502"/>
    </source>
</evidence>
<keyword evidence="3" id="KW-1185">Reference proteome</keyword>
<protein>
    <recommendedName>
        <fullName evidence="5">DUF1508 domain-containing protein</fullName>
    </recommendedName>
</protein>
<accession>A0A1G7FLL8</accession>
<evidence type="ECO:0000313" key="2">
    <source>
        <dbReference type="EMBL" id="SDE76792.1"/>
    </source>
</evidence>
<dbReference type="InterPro" id="IPR036913">
    <property type="entry name" value="YegP-like_sf"/>
</dbReference>
<dbReference type="Proteomes" id="UP000323502">
    <property type="component" value="Unassembled WGS sequence"/>
</dbReference>
<evidence type="ECO:0000313" key="1">
    <source>
        <dbReference type="EMBL" id="MWC42467.1"/>
    </source>
</evidence>
<dbReference type="EMBL" id="FNBI01000001">
    <property type="protein sequence ID" value="SDE76792.1"/>
    <property type="molecule type" value="Genomic_DNA"/>
</dbReference>
<dbReference type="EMBL" id="WSUT01000005">
    <property type="protein sequence ID" value="MWC42467.1"/>
    <property type="molecule type" value="Genomic_DNA"/>
</dbReference>
<proteinExistence type="predicted"/>
<dbReference type="AlphaFoldDB" id="A0A1G7FLL8"/>
<dbReference type="Gene3D" id="3.30.160.160">
    <property type="entry name" value="YegP-like"/>
    <property type="match status" value="1"/>
</dbReference>
<reference evidence="2 3" key="1">
    <citation type="submission" date="2016-10" db="EMBL/GenBank/DDBJ databases">
        <authorList>
            <person name="Varghese N."/>
            <person name="Submissions S."/>
        </authorList>
    </citation>
    <scope>NUCLEOTIDE SEQUENCE [LARGE SCALE GENOMIC DNA]</scope>
    <source>
        <strain evidence="2 3">S7-754</strain>
    </source>
</reference>
<evidence type="ECO:0000313" key="4">
    <source>
        <dbReference type="Proteomes" id="UP000436801"/>
    </source>
</evidence>
<name>A0A1G7FLL8_9SPHN</name>
<sequence length="57" mass="6721">MTSLTFWTSMDRDFMWRWHCFDGKNVAMHSTESYFNRSDAEIAIAQAKRQMIQALAS</sequence>
<dbReference type="SUPFAM" id="SSF160113">
    <property type="entry name" value="YegP-like"/>
    <property type="match status" value="1"/>
</dbReference>